<dbReference type="GO" id="GO:0004672">
    <property type="term" value="F:protein kinase activity"/>
    <property type="evidence" value="ECO:0007669"/>
    <property type="project" value="TreeGrafter"/>
</dbReference>
<dbReference type="PROSITE" id="PS51489">
    <property type="entry name" value="BUB1_N"/>
    <property type="match status" value="1"/>
</dbReference>
<name>A0A9W7EC16_9STRA</name>
<dbReference type="Gene3D" id="1.25.40.430">
    <property type="match status" value="1"/>
</dbReference>
<feature type="region of interest" description="Disordered" evidence="1">
    <location>
        <begin position="259"/>
        <end position="459"/>
    </location>
</feature>
<keyword evidence="4" id="KW-1185">Reference proteome</keyword>
<feature type="non-terminal residue" evidence="3">
    <location>
        <position position="1"/>
    </location>
</feature>
<dbReference type="AlphaFoldDB" id="A0A9W7EC16"/>
<comment type="caution">
    <text evidence="3">The sequence shown here is derived from an EMBL/GenBank/DDBJ whole genome shotgun (WGS) entry which is preliminary data.</text>
</comment>
<evidence type="ECO:0000256" key="1">
    <source>
        <dbReference type="SAM" id="MobiDB-lite"/>
    </source>
</evidence>
<proteinExistence type="predicted"/>
<gene>
    <name evidence="3" type="ORF">TrRE_jg13480</name>
</gene>
<sequence length="459" mass="50583">MEWDSLKENAGPLARGRNAATLSNALKSQAQAPTKQLDHIAIKSNNYEEAVKTCHNTSDPLNTYLTYINFIEQNNASDTRATFLLYERATRAFLDEERYLNDVRYVRVAITYADKTSTPLDVFKFLHKKSVGSTSALFWIAWAWVAEKTKDFKLGDKIFKKATSKSAEPKKMLTSRYRQFQRRMSKHFLKTAEDAKADAEAGIVPPLRQPALSTLRGVRNPNGGLGLGVGRGGNPQANALQNATNRGGMTPTFDIFVEDEDPEGTGDGMGFLDDADDPGAHPRATLETEKERFKENTQRATRWNEGGLGNEGAARSRLGRGEEDGETEDELYLRGISTAEAEEEEGGRQAFEVFVDPSTEPPRAAKAPTGGSTERPGRTGALGSRDGEGAMDKLAKDPLRYVRNPEKEEKDRRGGGGDKADPAQRGGQQKKEKTKEKEKEKINCGFSKRLVAKGSDGQE</sequence>
<feature type="compositionally biased region" description="Basic and acidic residues" evidence="1">
    <location>
        <begin position="385"/>
        <end position="422"/>
    </location>
</feature>
<dbReference type="InterPro" id="IPR013212">
    <property type="entry name" value="Mad3/Bub1_I"/>
</dbReference>
<evidence type="ECO:0000313" key="4">
    <source>
        <dbReference type="Proteomes" id="UP001165082"/>
    </source>
</evidence>
<dbReference type="SMART" id="SM00777">
    <property type="entry name" value="Mad3_BUB1_I"/>
    <property type="match status" value="1"/>
</dbReference>
<dbReference type="Pfam" id="PF08311">
    <property type="entry name" value="Mad3_BUB1_I"/>
    <property type="match status" value="1"/>
</dbReference>
<dbReference type="Proteomes" id="UP001165082">
    <property type="component" value="Unassembled WGS sequence"/>
</dbReference>
<reference evidence="3" key="1">
    <citation type="submission" date="2022-07" db="EMBL/GenBank/DDBJ databases">
        <title>Genome analysis of Parmales, a sister group of diatoms, reveals the evolutionary specialization of diatoms from phago-mixotrophs to photoautotrophs.</title>
        <authorList>
            <person name="Ban H."/>
            <person name="Sato S."/>
            <person name="Yoshikawa S."/>
            <person name="Kazumasa Y."/>
            <person name="Nakamura Y."/>
            <person name="Ichinomiya M."/>
            <person name="Saitoh K."/>
            <person name="Sato N."/>
            <person name="Blanc-Mathieu R."/>
            <person name="Endo H."/>
            <person name="Kuwata A."/>
            <person name="Ogata H."/>
        </authorList>
    </citation>
    <scope>NUCLEOTIDE SEQUENCE</scope>
</reference>
<dbReference type="OrthoDB" id="248495at2759"/>
<dbReference type="PANTHER" id="PTHR14030:SF4">
    <property type="entry name" value="BUB1 KINASE, ISOFORM A-RELATED"/>
    <property type="match status" value="1"/>
</dbReference>
<feature type="domain" description="BUB1 N-terminal" evidence="2">
    <location>
        <begin position="47"/>
        <end position="202"/>
    </location>
</feature>
<feature type="compositionally biased region" description="Basic and acidic residues" evidence="1">
    <location>
        <begin position="278"/>
        <end position="297"/>
    </location>
</feature>
<protein>
    <recommendedName>
        <fullName evidence="2">BUB1 N-terminal domain-containing protein</fullName>
    </recommendedName>
</protein>
<organism evidence="3 4">
    <name type="scientific">Triparma retinervis</name>
    <dbReference type="NCBI Taxonomy" id="2557542"/>
    <lineage>
        <taxon>Eukaryota</taxon>
        <taxon>Sar</taxon>
        <taxon>Stramenopiles</taxon>
        <taxon>Ochrophyta</taxon>
        <taxon>Bolidophyceae</taxon>
        <taxon>Parmales</taxon>
        <taxon>Triparmaceae</taxon>
        <taxon>Triparma</taxon>
    </lineage>
</organism>
<dbReference type="GO" id="GO:0007094">
    <property type="term" value="P:mitotic spindle assembly checkpoint signaling"/>
    <property type="evidence" value="ECO:0007669"/>
    <property type="project" value="InterPro"/>
</dbReference>
<dbReference type="PANTHER" id="PTHR14030">
    <property type="entry name" value="MITOTIC CHECKPOINT SERINE/THREONINE-PROTEIN KINASE BUB1"/>
    <property type="match status" value="1"/>
</dbReference>
<dbReference type="GO" id="GO:0032991">
    <property type="term" value="C:protein-containing complex"/>
    <property type="evidence" value="ECO:0007669"/>
    <property type="project" value="UniProtKB-ARBA"/>
</dbReference>
<evidence type="ECO:0000313" key="3">
    <source>
        <dbReference type="EMBL" id="GMH70678.1"/>
    </source>
</evidence>
<dbReference type="GO" id="GO:0051754">
    <property type="term" value="P:meiotic sister chromatid cohesion, centromeric"/>
    <property type="evidence" value="ECO:0007669"/>
    <property type="project" value="TreeGrafter"/>
</dbReference>
<evidence type="ECO:0000259" key="2">
    <source>
        <dbReference type="PROSITE" id="PS51489"/>
    </source>
</evidence>
<dbReference type="InterPro" id="IPR015661">
    <property type="entry name" value="Bub1/Mad3"/>
</dbReference>
<accession>A0A9W7EC16</accession>
<feature type="compositionally biased region" description="Basic and acidic residues" evidence="1">
    <location>
        <begin position="429"/>
        <end position="442"/>
    </location>
</feature>
<dbReference type="EMBL" id="BRXZ01004213">
    <property type="protein sequence ID" value="GMH70678.1"/>
    <property type="molecule type" value="Genomic_DNA"/>
</dbReference>